<protein>
    <submittedName>
        <fullName evidence="1">Uncharacterized protein</fullName>
    </submittedName>
</protein>
<dbReference type="EMBL" id="BK032549">
    <property type="protein sequence ID" value="DAF46997.1"/>
    <property type="molecule type" value="Genomic_DNA"/>
</dbReference>
<organism evidence="1">
    <name type="scientific">Myoviridae sp. ctnzH2</name>
    <dbReference type="NCBI Taxonomy" id="2827707"/>
    <lineage>
        <taxon>Viruses</taxon>
        <taxon>Duplodnaviria</taxon>
        <taxon>Heunggongvirae</taxon>
        <taxon>Uroviricota</taxon>
        <taxon>Caudoviricetes</taxon>
    </lineage>
</organism>
<accession>A0A8S5S7J0</accession>
<evidence type="ECO:0000313" key="1">
    <source>
        <dbReference type="EMBL" id="DAF46997.1"/>
    </source>
</evidence>
<reference evidence="1" key="1">
    <citation type="journal article" date="2021" name="Proc. Natl. Acad. Sci. U.S.A.">
        <title>A Catalog of Tens of Thousands of Viruses from Human Metagenomes Reveals Hidden Associations with Chronic Diseases.</title>
        <authorList>
            <person name="Tisza M.J."/>
            <person name="Buck C.B."/>
        </authorList>
    </citation>
    <scope>NUCLEOTIDE SEQUENCE</scope>
    <source>
        <strain evidence="1">CtnzH2</strain>
    </source>
</reference>
<sequence>MLKQQKNILNGFDSRLVHLKKAPCRALFLWENAESLHLPDLQFTLPFPIIRAKSQQKRKR</sequence>
<name>A0A8S5S7J0_9CAUD</name>
<proteinExistence type="predicted"/>